<evidence type="ECO:0000256" key="1">
    <source>
        <dbReference type="SAM" id="Phobius"/>
    </source>
</evidence>
<keyword evidence="1" id="KW-0472">Membrane</keyword>
<dbReference type="InterPro" id="IPR037522">
    <property type="entry name" value="HD_GYP_dom"/>
</dbReference>
<feature type="domain" description="HD-GYP" evidence="2">
    <location>
        <begin position="244"/>
        <end position="439"/>
    </location>
</feature>
<evidence type="ECO:0000313" key="4">
    <source>
        <dbReference type="Proteomes" id="UP000426246"/>
    </source>
</evidence>
<organism evidence="3 4">
    <name type="scientific">Paenibacillus psychroresistens</name>
    <dbReference type="NCBI Taxonomy" id="1778678"/>
    <lineage>
        <taxon>Bacteria</taxon>
        <taxon>Bacillati</taxon>
        <taxon>Bacillota</taxon>
        <taxon>Bacilli</taxon>
        <taxon>Bacillales</taxon>
        <taxon>Paenibacillaceae</taxon>
        <taxon>Paenibacillus</taxon>
    </lineage>
</organism>
<dbReference type="Proteomes" id="UP000426246">
    <property type="component" value="Chromosome"/>
</dbReference>
<evidence type="ECO:0000259" key="2">
    <source>
        <dbReference type="PROSITE" id="PS51832"/>
    </source>
</evidence>
<dbReference type="Gene3D" id="1.10.3210.10">
    <property type="entry name" value="Hypothetical protein af1432"/>
    <property type="match status" value="1"/>
</dbReference>
<dbReference type="PROSITE" id="PS51832">
    <property type="entry name" value="HD_GYP"/>
    <property type="match status" value="1"/>
</dbReference>
<dbReference type="AlphaFoldDB" id="A0A6B8RUV0"/>
<proteinExistence type="predicted"/>
<dbReference type="SUPFAM" id="SSF109604">
    <property type="entry name" value="HD-domain/PDEase-like"/>
    <property type="match status" value="1"/>
</dbReference>
<feature type="transmembrane region" description="Helical" evidence="1">
    <location>
        <begin position="200"/>
        <end position="219"/>
    </location>
</feature>
<dbReference type="SMART" id="SM00471">
    <property type="entry name" value="HDc"/>
    <property type="match status" value="1"/>
</dbReference>
<keyword evidence="4" id="KW-1185">Reference proteome</keyword>
<evidence type="ECO:0000313" key="3">
    <source>
        <dbReference type="EMBL" id="QGQ99549.1"/>
    </source>
</evidence>
<sequence length="458" mass="51644">MESTKGEISLNIHVKQESSPYRRFTLILGCSVVAIGLAIGLATILFINNFVVKDTNHFTKLAVQSHFNAFSILKDIFAEDKEAEEDEAYSMADHGMIDNYKGVDGLVHLHFDLYNFVSTRFYRTNGMITYSYNLKDVGTMLPASDQKAFDQVLKGVTLEKRQGAHGLHMWVPIENTSNKVIGVVELTRDITSQDASSRKVMLWIFVVIVICLLALFFALRQVFLRSTRTIDRKNHELADMVQTIESTYDQSLHALSSALDSRDNETHGHSFRVTSYAIRLGQSLGIEGVELGLLARGALLHDVGKIGVPDAILLKPGKLTEEEWVIMCKHVHTGYQMLSHIEFLQLSLDVVKHHHESWDGNGYPNGLRGEEIPLFARIFALCDTYDAITSDRPYRKRRSYAEARAEIIRCSGTQFSQEVVEAFLRIPEAEWTEIQQMDATASFGHDPMQRQAAASLEE</sequence>
<dbReference type="EMBL" id="CP034235">
    <property type="protein sequence ID" value="QGQ99549.1"/>
    <property type="molecule type" value="Genomic_DNA"/>
</dbReference>
<name>A0A6B8RUV0_9BACL</name>
<dbReference type="PANTHER" id="PTHR45228">
    <property type="entry name" value="CYCLIC DI-GMP PHOSPHODIESTERASE TM_0186-RELATED"/>
    <property type="match status" value="1"/>
</dbReference>
<dbReference type="Pfam" id="PF13487">
    <property type="entry name" value="HD_5"/>
    <property type="match status" value="1"/>
</dbReference>
<feature type="transmembrane region" description="Helical" evidence="1">
    <location>
        <begin position="24"/>
        <end position="47"/>
    </location>
</feature>
<dbReference type="InterPro" id="IPR006675">
    <property type="entry name" value="HDIG_dom"/>
</dbReference>
<dbReference type="PANTHER" id="PTHR45228:SF5">
    <property type="entry name" value="CYCLIC DI-GMP PHOSPHODIESTERASE VC_1348-RELATED"/>
    <property type="match status" value="1"/>
</dbReference>
<dbReference type="NCBIfam" id="TIGR00277">
    <property type="entry name" value="HDIG"/>
    <property type="match status" value="1"/>
</dbReference>
<dbReference type="InterPro" id="IPR003607">
    <property type="entry name" value="HD/PDEase_dom"/>
</dbReference>
<accession>A0A6B8RUV0</accession>
<dbReference type="CDD" id="cd00077">
    <property type="entry name" value="HDc"/>
    <property type="match status" value="1"/>
</dbReference>
<gene>
    <name evidence="3" type="ORF">EHS13_34160</name>
</gene>
<keyword evidence="1" id="KW-0812">Transmembrane</keyword>
<dbReference type="InterPro" id="IPR052020">
    <property type="entry name" value="Cyclic_di-GMP/3'3'-cGAMP_PDE"/>
</dbReference>
<dbReference type="KEGG" id="ppsc:EHS13_34160"/>
<keyword evidence="1" id="KW-1133">Transmembrane helix</keyword>
<reference evidence="4" key="1">
    <citation type="submission" date="2018-11" db="EMBL/GenBank/DDBJ databases">
        <title>Complete genome sequence of Paenibacillus sp. ML311-T8.</title>
        <authorList>
            <person name="Nam Y.-D."/>
            <person name="Kang J."/>
            <person name="Chung W.-H."/>
            <person name="Park Y.S."/>
        </authorList>
    </citation>
    <scope>NUCLEOTIDE SEQUENCE [LARGE SCALE GENOMIC DNA]</scope>
    <source>
        <strain evidence="4">ML311-T8</strain>
    </source>
</reference>
<protein>
    <submittedName>
        <fullName evidence="3">HD domain-containing protein</fullName>
    </submittedName>
</protein>